<proteinExistence type="predicted"/>
<dbReference type="Pfam" id="PF13527">
    <property type="entry name" value="Acetyltransf_9"/>
    <property type="match status" value="1"/>
</dbReference>
<organism evidence="1 2">
    <name type="scientific">Kibdelosporangium aridum</name>
    <dbReference type="NCBI Taxonomy" id="2030"/>
    <lineage>
        <taxon>Bacteria</taxon>
        <taxon>Bacillati</taxon>
        <taxon>Actinomycetota</taxon>
        <taxon>Actinomycetes</taxon>
        <taxon>Pseudonocardiales</taxon>
        <taxon>Pseudonocardiaceae</taxon>
        <taxon>Kibdelosporangium</taxon>
    </lineage>
</organism>
<dbReference type="OrthoDB" id="157327at2"/>
<dbReference type="RefSeq" id="WP_037256081.1">
    <property type="nucleotide sequence ID" value="NZ_QHKI01000009.1"/>
</dbReference>
<dbReference type="Gene3D" id="3.40.630.30">
    <property type="match status" value="1"/>
</dbReference>
<dbReference type="EMBL" id="QHKI01000009">
    <property type="protein sequence ID" value="RSM86389.1"/>
    <property type="molecule type" value="Genomic_DNA"/>
</dbReference>
<accession>A0A428ZE99</accession>
<dbReference type="SUPFAM" id="SSF55729">
    <property type="entry name" value="Acyl-CoA N-acyltransferases (Nat)"/>
    <property type="match status" value="1"/>
</dbReference>
<dbReference type="InterPro" id="IPR016181">
    <property type="entry name" value="Acyl_CoA_acyltransferase"/>
</dbReference>
<reference evidence="1 2" key="1">
    <citation type="submission" date="2018-05" db="EMBL/GenBank/DDBJ databases">
        <title>Evolution of GPA BGCs.</title>
        <authorList>
            <person name="Waglechner N."/>
            <person name="Wright G.D."/>
        </authorList>
    </citation>
    <scope>NUCLEOTIDE SEQUENCE [LARGE SCALE GENOMIC DNA]</scope>
    <source>
        <strain evidence="1 2">A82846</strain>
    </source>
</reference>
<sequence>MPSLANGLLLRAARPQDRDAVAALLTDAHAHPDGTPGAAVGRWQRDYFDRGHPTVGFSEMMVVEEEATGALVSCLLMVPQTWCYAGIPFGVSTVELAATSPRYRRRGLMTRQLEVLQQGSARRGDLVQALSDILFFGDGSDYRPVLTQRAGRGGYTSELPQAADEPVRLRRAVVGDIPFLIEVDSHLRERVLVSCLRDAAQWRHELTGRSPDSMVCDDIMVVEARSGPVGYVVLGYGGIPSYPIPSWLPGFPCPEPVVSVAEFELLPGTPWPEVAPSVLRQLTSTGRSDPTGYLLWLGVTHPAYDVLADLLTRRPQQIGWFLRVPDTGAFLSRIAPALERRLTGTAAQAYTGDLLLHLYYYGLCLSFESGRLAGVRPWAGHSRRGADASLPEQMLLQLVFGHAGWDELAVAFPDCRMQTRTGRLLIPRLFAQQPSHIWPLI</sequence>
<gene>
    <name evidence="1" type="ORF">DMH04_14655</name>
</gene>
<keyword evidence="1" id="KW-0808">Transferase</keyword>
<dbReference type="Proteomes" id="UP000287547">
    <property type="component" value="Unassembled WGS sequence"/>
</dbReference>
<dbReference type="AlphaFoldDB" id="A0A428ZE99"/>
<dbReference type="GO" id="GO:0016740">
    <property type="term" value="F:transferase activity"/>
    <property type="evidence" value="ECO:0007669"/>
    <property type="project" value="UniProtKB-KW"/>
</dbReference>
<protein>
    <submittedName>
        <fullName evidence="1">GNAT family N-acetyltransferase</fullName>
    </submittedName>
</protein>
<evidence type="ECO:0000313" key="2">
    <source>
        <dbReference type="Proteomes" id="UP000287547"/>
    </source>
</evidence>
<evidence type="ECO:0000313" key="1">
    <source>
        <dbReference type="EMBL" id="RSM86389.1"/>
    </source>
</evidence>
<name>A0A428ZE99_KIBAR</name>
<comment type="caution">
    <text evidence="1">The sequence shown here is derived from an EMBL/GenBank/DDBJ whole genome shotgun (WGS) entry which is preliminary data.</text>
</comment>